<dbReference type="RefSeq" id="WP_189004891.1">
    <property type="nucleotide sequence ID" value="NZ_BMOD01000016.1"/>
</dbReference>
<dbReference type="EMBL" id="BMOD01000016">
    <property type="protein sequence ID" value="GGJ46241.1"/>
    <property type="molecule type" value="Genomic_DNA"/>
</dbReference>
<evidence type="ECO:0000313" key="2">
    <source>
        <dbReference type="Proteomes" id="UP000632222"/>
    </source>
</evidence>
<evidence type="ECO:0000313" key="1">
    <source>
        <dbReference type="EMBL" id="GGJ46241.1"/>
    </source>
</evidence>
<protein>
    <submittedName>
        <fullName evidence="1">Uncharacterized protein</fullName>
    </submittedName>
</protein>
<organism evidence="1 2">
    <name type="scientific">Deinococcus roseus</name>
    <dbReference type="NCBI Taxonomy" id="392414"/>
    <lineage>
        <taxon>Bacteria</taxon>
        <taxon>Thermotogati</taxon>
        <taxon>Deinococcota</taxon>
        <taxon>Deinococci</taxon>
        <taxon>Deinococcales</taxon>
        <taxon>Deinococcaceae</taxon>
        <taxon>Deinococcus</taxon>
    </lineage>
</organism>
<keyword evidence="2" id="KW-1185">Reference proteome</keyword>
<dbReference type="Proteomes" id="UP000632222">
    <property type="component" value="Unassembled WGS sequence"/>
</dbReference>
<sequence length="96" mass="10604">MQEGFLEVIFPAEKGFDLDARDDFEGWIDGLLSRAKLGQVHGAGMGLGVALLEVTIFKPENTPQAVDVLLKLLRDRNAPAGTVIHERKPEDQVHRV</sequence>
<accession>A0ABQ2D6A6</accession>
<gene>
    <name evidence="1" type="ORF">GCM10008938_35560</name>
</gene>
<name>A0ABQ2D6A6_9DEIO</name>
<reference evidence="2" key="1">
    <citation type="journal article" date="2019" name="Int. J. Syst. Evol. Microbiol.">
        <title>The Global Catalogue of Microorganisms (GCM) 10K type strain sequencing project: providing services to taxonomists for standard genome sequencing and annotation.</title>
        <authorList>
            <consortium name="The Broad Institute Genomics Platform"/>
            <consortium name="The Broad Institute Genome Sequencing Center for Infectious Disease"/>
            <person name="Wu L."/>
            <person name="Ma J."/>
        </authorList>
    </citation>
    <scope>NUCLEOTIDE SEQUENCE [LARGE SCALE GENOMIC DNA]</scope>
    <source>
        <strain evidence="2">JCM 14370</strain>
    </source>
</reference>
<comment type="caution">
    <text evidence="1">The sequence shown here is derived from an EMBL/GenBank/DDBJ whole genome shotgun (WGS) entry which is preliminary data.</text>
</comment>
<proteinExistence type="predicted"/>